<dbReference type="InterPro" id="IPR045315">
    <property type="entry name" value="Mtm1-like"/>
</dbReference>
<evidence type="ECO:0000256" key="6">
    <source>
        <dbReference type="ARBA" id="ARBA00022792"/>
    </source>
</evidence>
<keyword evidence="4 10" id="KW-0812">Transmembrane</keyword>
<evidence type="ECO:0000256" key="9">
    <source>
        <dbReference type="ARBA" id="ARBA00023136"/>
    </source>
</evidence>
<dbReference type="RefSeq" id="XP_005771749.1">
    <property type="nucleotide sequence ID" value="XM_005771692.1"/>
</dbReference>
<keyword evidence="5" id="KW-0677">Repeat</keyword>
<dbReference type="EnsemblProtists" id="EOD19320">
    <property type="protein sequence ID" value="EOD19320"/>
    <property type="gene ID" value="EMIHUDRAFT_242996"/>
</dbReference>
<dbReference type="InterPro" id="IPR018108">
    <property type="entry name" value="MCP_transmembrane"/>
</dbReference>
<dbReference type="Proteomes" id="UP000013827">
    <property type="component" value="Unassembled WGS sequence"/>
</dbReference>
<dbReference type="InterPro" id="IPR023395">
    <property type="entry name" value="MCP_dom_sf"/>
</dbReference>
<dbReference type="PROSITE" id="PS50920">
    <property type="entry name" value="SOLCAR"/>
    <property type="match status" value="1"/>
</dbReference>
<reference evidence="12" key="2">
    <citation type="submission" date="2024-10" db="UniProtKB">
        <authorList>
            <consortium name="EnsemblProtists"/>
        </authorList>
    </citation>
    <scope>IDENTIFICATION</scope>
</reference>
<keyword evidence="13" id="KW-1185">Reference proteome</keyword>
<accession>A0A0D3J735</accession>
<keyword evidence="3 11" id="KW-0813">Transport</keyword>
<dbReference type="HOGENOM" id="CLU_2175821_0_0_1"/>
<keyword evidence="7" id="KW-1133">Transmembrane helix</keyword>
<sequence length="110" mass="11194">MQNAASASVGAVVTSLFVTPFEVLKVRQQACGSAAECGMVQLGQTLVRAEGATAFWAGLRPTLLMAGVGALFAGLGPRVLKVAPSCAITICSYEAGKRFFGRGRAEGGAS</sequence>
<dbReference type="GO" id="GO:1990542">
    <property type="term" value="P:mitochondrial transmembrane transport"/>
    <property type="evidence" value="ECO:0007669"/>
    <property type="project" value="InterPro"/>
</dbReference>
<evidence type="ECO:0000256" key="7">
    <source>
        <dbReference type="ARBA" id="ARBA00022989"/>
    </source>
</evidence>
<dbReference type="PANTHER" id="PTHR45760:SF2">
    <property type="entry name" value="FI19922P1-RELATED"/>
    <property type="match status" value="1"/>
</dbReference>
<evidence type="ECO:0000256" key="11">
    <source>
        <dbReference type="RuleBase" id="RU000488"/>
    </source>
</evidence>
<name>A0A0D3J735_EMIH1</name>
<dbReference type="PaxDb" id="2903-EOD19320"/>
<evidence type="ECO:0000256" key="1">
    <source>
        <dbReference type="ARBA" id="ARBA00004448"/>
    </source>
</evidence>
<protein>
    <recommendedName>
        <fullName evidence="14">Mitochondrial carrier protein</fullName>
    </recommendedName>
</protein>
<dbReference type="KEGG" id="ehx:EMIHUDRAFT_242996"/>
<keyword evidence="9 10" id="KW-0472">Membrane</keyword>
<evidence type="ECO:0000256" key="3">
    <source>
        <dbReference type="ARBA" id="ARBA00022448"/>
    </source>
</evidence>
<organism evidence="12 13">
    <name type="scientific">Emiliania huxleyi (strain CCMP1516)</name>
    <dbReference type="NCBI Taxonomy" id="280463"/>
    <lineage>
        <taxon>Eukaryota</taxon>
        <taxon>Haptista</taxon>
        <taxon>Haptophyta</taxon>
        <taxon>Prymnesiophyceae</taxon>
        <taxon>Isochrysidales</taxon>
        <taxon>Noelaerhabdaceae</taxon>
        <taxon>Emiliania</taxon>
    </lineage>
</organism>
<evidence type="ECO:0000256" key="2">
    <source>
        <dbReference type="ARBA" id="ARBA00006375"/>
    </source>
</evidence>
<keyword evidence="6" id="KW-0999">Mitochondrion inner membrane</keyword>
<comment type="subcellular location">
    <subcellularLocation>
        <location evidence="1">Mitochondrion inner membrane</location>
        <topology evidence="1">Multi-pass membrane protein</topology>
    </subcellularLocation>
</comment>
<evidence type="ECO:0000313" key="13">
    <source>
        <dbReference type="Proteomes" id="UP000013827"/>
    </source>
</evidence>
<evidence type="ECO:0008006" key="14">
    <source>
        <dbReference type="Google" id="ProtNLM"/>
    </source>
</evidence>
<proteinExistence type="inferred from homology"/>
<feature type="repeat" description="Solcar" evidence="10">
    <location>
        <begin position="2"/>
        <end position="99"/>
    </location>
</feature>
<evidence type="ECO:0000256" key="8">
    <source>
        <dbReference type="ARBA" id="ARBA00023128"/>
    </source>
</evidence>
<keyword evidence="8" id="KW-0496">Mitochondrion</keyword>
<dbReference type="Pfam" id="PF00153">
    <property type="entry name" value="Mito_carr"/>
    <property type="match status" value="2"/>
</dbReference>
<dbReference type="GeneID" id="17264865"/>
<comment type="similarity">
    <text evidence="2 11">Belongs to the mitochondrial carrier (TC 2.A.29) family.</text>
</comment>
<dbReference type="GO" id="GO:0005743">
    <property type="term" value="C:mitochondrial inner membrane"/>
    <property type="evidence" value="ECO:0007669"/>
    <property type="project" value="UniProtKB-SubCell"/>
</dbReference>
<dbReference type="AlphaFoldDB" id="A0A0D3J735"/>
<evidence type="ECO:0000256" key="4">
    <source>
        <dbReference type="ARBA" id="ARBA00022692"/>
    </source>
</evidence>
<dbReference type="SUPFAM" id="SSF103506">
    <property type="entry name" value="Mitochondrial carrier"/>
    <property type="match status" value="1"/>
</dbReference>
<evidence type="ECO:0000313" key="12">
    <source>
        <dbReference type="EnsemblProtists" id="EOD19320"/>
    </source>
</evidence>
<evidence type="ECO:0000256" key="10">
    <source>
        <dbReference type="PROSITE-ProRule" id="PRU00282"/>
    </source>
</evidence>
<dbReference type="Gene3D" id="1.50.40.10">
    <property type="entry name" value="Mitochondrial carrier domain"/>
    <property type="match status" value="2"/>
</dbReference>
<dbReference type="PANTHER" id="PTHR45760">
    <property type="entry name" value="FI19922P1-RELATED"/>
    <property type="match status" value="1"/>
</dbReference>
<reference evidence="13" key="1">
    <citation type="journal article" date="2013" name="Nature">
        <title>Pan genome of the phytoplankton Emiliania underpins its global distribution.</title>
        <authorList>
            <person name="Read B.A."/>
            <person name="Kegel J."/>
            <person name="Klute M.J."/>
            <person name="Kuo A."/>
            <person name="Lefebvre S.C."/>
            <person name="Maumus F."/>
            <person name="Mayer C."/>
            <person name="Miller J."/>
            <person name="Monier A."/>
            <person name="Salamov A."/>
            <person name="Young J."/>
            <person name="Aguilar M."/>
            <person name="Claverie J.M."/>
            <person name="Frickenhaus S."/>
            <person name="Gonzalez K."/>
            <person name="Herman E.K."/>
            <person name="Lin Y.C."/>
            <person name="Napier J."/>
            <person name="Ogata H."/>
            <person name="Sarno A.F."/>
            <person name="Shmutz J."/>
            <person name="Schroeder D."/>
            <person name="de Vargas C."/>
            <person name="Verret F."/>
            <person name="von Dassow P."/>
            <person name="Valentin K."/>
            <person name="Van de Peer Y."/>
            <person name="Wheeler G."/>
            <person name="Dacks J.B."/>
            <person name="Delwiche C.F."/>
            <person name="Dyhrman S.T."/>
            <person name="Glockner G."/>
            <person name="John U."/>
            <person name="Richards T."/>
            <person name="Worden A.Z."/>
            <person name="Zhang X."/>
            <person name="Grigoriev I.V."/>
            <person name="Allen A.E."/>
            <person name="Bidle K."/>
            <person name="Borodovsky M."/>
            <person name="Bowler C."/>
            <person name="Brownlee C."/>
            <person name="Cock J.M."/>
            <person name="Elias M."/>
            <person name="Gladyshev V.N."/>
            <person name="Groth M."/>
            <person name="Guda C."/>
            <person name="Hadaegh A."/>
            <person name="Iglesias-Rodriguez M.D."/>
            <person name="Jenkins J."/>
            <person name="Jones B.M."/>
            <person name="Lawson T."/>
            <person name="Leese F."/>
            <person name="Lindquist E."/>
            <person name="Lobanov A."/>
            <person name="Lomsadze A."/>
            <person name="Malik S.B."/>
            <person name="Marsh M.E."/>
            <person name="Mackinder L."/>
            <person name="Mock T."/>
            <person name="Mueller-Roeber B."/>
            <person name="Pagarete A."/>
            <person name="Parker M."/>
            <person name="Probert I."/>
            <person name="Quesneville H."/>
            <person name="Raines C."/>
            <person name="Rensing S.A."/>
            <person name="Riano-Pachon D.M."/>
            <person name="Richier S."/>
            <person name="Rokitta S."/>
            <person name="Shiraiwa Y."/>
            <person name="Soanes D.M."/>
            <person name="van der Giezen M."/>
            <person name="Wahlund T.M."/>
            <person name="Williams B."/>
            <person name="Wilson W."/>
            <person name="Wolfe G."/>
            <person name="Wurch L.L."/>
        </authorList>
    </citation>
    <scope>NUCLEOTIDE SEQUENCE</scope>
</reference>
<evidence type="ECO:0000256" key="5">
    <source>
        <dbReference type="ARBA" id="ARBA00022737"/>
    </source>
</evidence>